<sequence length="53" mass="5942">MFCVKNPVRLAMVLLIFGSGSTVHVVVLFTEHCSRNCSRHCSQNTVHTPRVND</sequence>
<gene>
    <name evidence="1" type="ORF">SLEP1_g44127</name>
</gene>
<accession>A0AAV5LF96</accession>
<organism evidence="1 2">
    <name type="scientific">Rubroshorea leprosula</name>
    <dbReference type="NCBI Taxonomy" id="152421"/>
    <lineage>
        <taxon>Eukaryota</taxon>
        <taxon>Viridiplantae</taxon>
        <taxon>Streptophyta</taxon>
        <taxon>Embryophyta</taxon>
        <taxon>Tracheophyta</taxon>
        <taxon>Spermatophyta</taxon>
        <taxon>Magnoliopsida</taxon>
        <taxon>eudicotyledons</taxon>
        <taxon>Gunneridae</taxon>
        <taxon>Pentapetalae</taxon>
        <taxon>rosids</taxon>
        <taxon>malvids</taxon>
        <taxon>Malvales</taxon>
        <taxon>Dipterocarpaceae</taxon>
        <taxon>Rubroshorea</taxon>
    </lineage>
</organism>
<dbReference type="EMBL" id="BPVZ01000113">
    <property type="protein sequence ID" value="GKV35926.1"/>
    <property type="molecule type" value="Genomic_DNA"/>
</dbReference>
<dbReference type="AlphaFoldDB" id="A0AAV5LF96"/>
<proteinExistence type="predicted"/>
<comment type="caution">
    <text evidence="1">The sequence shown here is derived from an EMBL/GenBank/DDBJ whole genome shotgun (WGS) entry which is preliminary data.</text>
</comment>
<evidence type="ECO:0000313" key="2">
    <source>
        <dbReference type="Proteomes" id="UP001054252"/>
    </source>
</evidence>
<evidence type="ECO:0000313" key="1">
    <source>
        <dbReference type="EMBL" id="GKV35926.1"/>
    </source>
</evidence>
<keyword evidence="2" id="KW-1185">Reference proteome</keyword>
<reference evidence="1 2" key="1">
    <citation type="journal article" date="2021" name="Commun. Biol.">
        <title>The genome of Shorea leprosula (Dipterocarpaceae) highlights the ecological relevance of drought in aseasonal tropical rainforests.</title>
        <authorList>
            <person name="Ng K.K.S."/>
            <person name="Kobayashi M.J."/>
            <person name="Fawcett J.A."/>
            <person name="Hatakeyama M."/>
            <person name="Paape T."/>
            <person name="Ng C.H."/>
            <person name="Ang C.C."/>
            <person name="Tnah L.H."/>
            <person name="Lee C.T."/>
            <person name="Nishiyama T."/>
            <person name="Sese J."/>
            <person name="O'Brien M.J."/>
            <person name="Copetti D."/>
            <person name="Mohd Noor M.I."/>
            <person name="Ong R.C."/>
            <person name="Putra M."/>
            <person name="Sireger I.Z."/>
            <person name="Indrioko S."/>
            <person name="Kosugi Y."/>
            <person name="Izuno A."/>
            <person name="Isagi Y."/>
            <person name="Lee S.L."/>
            <person name="Shimizu K.K."/>
        </authorList>
    </citation>
    <scope>NUCLEOTIDE SEQUENCE [LARGE SCALE GENOMIC DNA]</scope>
    <source>
        <strain evidence="1">214</strain>
    </source>
</reference>
<protein>
    <submittedName>
        <fullName evidence="1">Uncharacterized protein</fullName>
    </submittedName>
</protein>
<dbReference type="Proteomes" id="UP001054252">
    <property type="component" value="Unassembled WGS sequence"/>
</dbReference>
<name>A0AAV5LF96_9ROSI</name>